<dbReference type="EMBL" id="BART01018012">
    <property type="protein sequence ID" value="GAG84833.1"/>
    <property type="molecule type" value="Genomic_DNA"/>
</dbReference>
<dbReference type="AlphaFoldDB" id="X1BL87"/>
<evidence type="ECO:0000313" key="1">
    <source>
        <dbReference type="EMBL" id="GAG84833.1"/>
    </source>
</evidence>
<protein>
    <submittedName>
        <fullName evidence="1">Uncharacterized protein</fullName>
    </submittedName>
</protein>
<proteinExistence type="predicted"/>
<feature type="non-terminal residue" evidence="1">
    <location>
        <position position="1"/>
    </location>
</feature>
<sequence>SRAYDIDELVKGHGLGTNIVSSIFPPRLGYFFKIPSVKSTIEQMECYYKNEALRDEHKSMAQDFVKAYDIKKIMNEWRDFLGQVVT</sequence>
<accession>X1BL87</accession>
<name>X1BL87_9ZZZZ</name>
<organism evidence="1">
    <name type="scientific">marine sediment metagenome</name>
    <dbReference type="NCBI Taxonomy" id="412755"/>
    <lineage>
        <taxon>unclassified sequences</taxon>
        <taxon>metagenomes</taxon>
        <taxon>ecological metagenomes</taxon>
    </lineage>
</organism>
<comment type="caution">
    <text evidence="1">The sequence shown here is derived from an EMBL/GenBank/DDBJ whole genome shotgun (WGS) entry which is preliminary data.</text>
</comment>
<gene>
    <name evidence="1" type="ORF">S01H4_34098</name>
</gene>
<reference evidence="1" key="1">
    <citation type="journal article" date="2014" name="Front. Microbiol.">
        <title>High frequency of phylogenetically diverse reductive dehalogenase-homologous genes in deep subseafloor sedimentary metagenomes.</title>
        <authorList>
            <person name="Kawai M."/>
            <person name="Futagami T."/>
            <person name="Toyoda A."/>
            <person name="Takaki Y."/>
            <person name="Nishi S."/>
            <person name="Hori S."/>
            <person name="Arai W."/>
            <person name="Tsubouchi T."/>
            <person name="Morono Y."/>
            <person name="Uchiyama I."/>
            <person name="Ito T."/>
            <person name="Fujiyama A."/>
            <person name="Inagaki F."/>
            <person name="Takami H."/>
        </authorList>
    </citation>
    <scope>NUCLEOTIDE SEQUENCE</scope>
    <source>
        <strain evidence="1">Expedition CK06-06</strain>
    </source>
</reference>